<evidence type="ECO:0000259" key="4">
    <source>
        <dbReference type="Pfam" id="PF01212"/>
    </source>
</evidence>
<dbReference type="EMBL" id="JBHSGO010000011">
    <property type="protein sequence ID" value="MFC4665184.1"/>
    <property type="molecule type" value="Genomic_DNA"/>
</dbReference>
<sequence length="342" mass="38635">MMARYSFKNDYSEGCHPNILEALARSNFQQEAGYGLDSHSTKAKEMIRSLIKNQEAKIHFIAGGTLSNLLVISSLLRSYQSVISCECGHILQNETAAIEATGHKIHSIKSDNGKLTVQAIDSLINEIGNNFPHSEKPGLIYISNPTEVGTIYYKDELKKLSDYCRENDLYLYMDGARLGHALTAEGNDINIEDIARLTDVFYIGGTKNGALLGEAIVINTEKVNEEFEYSIKQRGALMAKGRILGIQFEELLKDNLYFKLAKHANNLSMQLKNALLKKGYPLLSDTVTNQIFPIMDNQKIEELLKKFDFYIWQKIDKKRSAIRLITSWATEEDKVNDLIQEL</sequence>
<reference evidence="6" key="1">
    <citation type="journal article" date="2019" name="Int. J. Syst. Evol. Microbiol.">
        <title>The Global Catalogue of Microorganisms (GCM) 10K type strain sequencing project: providing services to taxonomists for standard genome sequencing and annotation.</title>
        <authorList>
            <consortium name="The Broad Institute Genomics Platform"/>
            <consortium name="The Broad Institute Genome Sequencing Center for Infectious Disease"/>
            <person name="Wu L."/>
            <person name="Ma J."/>
        </authorList>
    </citation>
    <scope>NUCLEOTIDE SEQUENCE [LARGE SCALE GENOMIC DNA]</scope>
    <source>
        <strain evidence="6">CGMCC 4.7357</strain>
    </source>
</reference>
<comment type="caution">
    <text evidence="5">The sequence shown here is derived from an EMBL/GenBank/DDBJ whole genome shotgun (WGS) entry which is preliminary data.</text>
</comment>
<dbReference type="PANTHER" id="PTHR48097:SF5">
    <property type="entry name" value="LOW SPECIFICITY L-THREONINE ALDOLASE"/>
    <property type="match status" value="1"/>
</dbReference>
<dbReference type="PANTHER" id="PTHR48097">
    <property type="entry name" value="L-THREONINE ALDOLASE-RELATED"/>
    <property type="match status" value="1"/>
</dbReference>
<gene>
    <name evidence="5" type="ORF">ACFO3G_00865</name>
</gene>
<name>A0ABV9K5G9_9PORP</name>
<dbReference type="Gene3D" id="3.90.1150.10">
    <property type="entry name" value="Aspartate Aminotransferase, domain 1"/>
    <property type="match status" value="1"/>
</dbReference>
<dbReference type="Gene3D" id="3.40.640.10">
    <property type="entry name" value="Type I PLP-dependent aspartate aminotransferase-like (Major domain)"/>
    <property type="match status" value="1"/>
</dbReference>
<proteinExistence type="inferred from homology"/>
<evidence type="ECO:0000256" key="1">
    <source>
        <dbReference type="ARBA" id="ARBA00001933"/>
    </source>
</evidence>
<dbReference type="Proteomes" id="UP001596020">
    <property type="component" value="Unassembled WGS sequence"/>
</dbReference>
<dbReference type="Pfam" id="PF01212">
    <property type="entry name" value="Beta_elim_lyase"/>
    <property type="match status" value="1"/>
</dbReference>
<evidence type="ECO:0000313" key="6">
    <source>
        <dbReference type="Proteomes" id="UP001596020"/>
    </source>
</evidence>
<keyword evidence="3" id="KW-0663">Pyridoxal phosphate</keyword>
<feature type="domain" description="Aromatic amino acid beta-eliminating lyase/threonine aldolase" evidence="4">
    <location>
        <begin position="18"/>
        <end position="295"/>
    </location>
</feature>
<organism evidence="5 6">
    <name type="scientific">Falsiporphyromonas endometrii</name>
    <dbReference type="NCBI Taxonomy" id="1387297"/>
    <lineage>
        <taxon>Bacteria</taxon>
        <taxon>Pseudomonadati</taxon>
        <taxon>Bacteroidota</taxon>
        <taxon>Bacteroidia</taxon>
        <taxon>Bacteroidales</taxon>
        <taxon>Porphyromonadaceae</taxon>
        <taxon>Falsiporphyromonas</taxon>
    </lineage>
</organism>
<accession>A0ABV9K5G9</accession>
<dbReference type="RefSeq" id="WP_380077093.1">
    <property type="nucleotide sequence ID" value="NZ_JBHSGO010000011.1"/>
</dbReference>
<dbReference type="InterPro" id="IPR015424">
    <property type="entry name" value="PyrdxlP-dep_Trfase"/>
</dbReference>
<comment type="cofactor">
    <cofactor evidence="1">
        <name>pyridoxal 5'-phosphate</name>
        <dbReference type="ChEBI" id="CHEBI:597326"/>
    </cofactor>
</comment>
<dbReference type="InterPro" id="IPR015421">
    <property type="entry name" value="PyrdxlP-dep_Trfase_major"/>
</dbReference>
<comment type="similarity">
    <text evidence="2">Belongs to the threonine aldolase family.</text>
</comment>
<dbReference type="InterPro" id="IPR015422">
    <property type="entry name" value="PyrdxlP-dep_Trfase_small"/>
</dbReference>
<evidence type="ECO:0000256" key="3">
    <source>
        <dbReference type="ARBA" id="ARBA00022898"/>
    </source>
</evidence>
<dbReference type="InterPro" id="IPR001597">
    <property type="entry name" value="ArAA_b-elim_lyase/Thr_aldolase"/>
</dbReference>
<protein>
    <submittedName>
        <fullName evidence="5">Threonine aldolase family protein</fullName>
    </submittedName>
</protein>
<keyword evidence="6" id="KW-1185">Reference proteome</keyword>
<evidence type="ECO:0000256" key="2">
    <source>
        <dbReference type="ARBA" id="ARBA00006966"/>
    </source>
</evidence>
<dbReference type="SUPFAM" id="SSF53383">
    <property type="entry name" value="PLP-dependent transferases"/>
    <property type="match status" value="1"/>
</dbReference>
<evidence type="ECO:0000313" key="5">
    <source>
        <dbReference type="EMBL" id="MFC4665184.1"/>
    </source>
</evidence>